<dbReference type="InterPro" id="IPR000073">
    <property type="entry name" value="AB_hydrolase_1"/>
</dbReference>
<dbReference type="Pfam" id="PF12697">
    <property type="entry name" value="Abhydrolase_6"/>
    <property type="match status" value="1"/>
</dbReference>
<dbReference type="PIRSF" id="PIRSF005211">
    <property type="entry name" value="Ab_hydro_YheT"/>
    <property type="match status" value="1"/>
</dbReference>
<keyword evidence="4" id="KW-1185">Reference proteome</keyword>
<comment type="caution">
    <text evidence="3">The sequence shown here is derived from an EMBL/GenBank/DDBJ whole genome shotgun (WGS) entry which is preliminary data.</text>
</comment>
<organism evidence="3 4">
    <name type="scientific">Algimonas porphyrae</name>
    <dbReference type="NCBI Taxonomy" id="1128113"/>
    <lineage>
        <taxon>Bacteria</taxon>
        <taxon>Pseudomonadati</taxon>
        <taxon>Pseudomonadota</taxon>
        <taxon>Alphaproteobacteria</taxon>
        <taxon>Maricaulales</taxon>
        <taxon>Robiginitomaculaceae</taxon>
        <taxon>Algimonas</taxon>
    </lineage>
</organism>
<evidence type="ECO:0000313" key="3">
    <source>
        <dbReference type="EMBL" id="GLQ21869.1"/>
    </source>
</evidence>
<name>A0ABQ5V574_9PROT</name>
<reference evidence="3" key="2">
    <citation type="submission" date="2023-01" db="EMBL/GenBank/DDBJ databases">
        <title>Draft genome sequence of Algimonas porphyrae strain NBRC 108216.</title>
        <authorList>
            <person name="Sun Q."/>
            <person name="Mori K."/>
        </authorList>
    </citation>
    <scope>NUCLEOTIDE SEQUENCE</scope>
    <source>
        <strain evidence="3">NBRC 108216</strain>
    </source>
</reference>
<dbReference type="InterPro" id="IPR050960">
    <property type="entry name" value="AB_hydrolase_4_sf"/>
</dbReference>
<feature type="domain" description="AB hydrolase-1" evidence="2">
    <location>
        <begin position="81"/>
        <end position="315"/>
    </location>
</feature>
<accession>A0ABQ5V574</accession>
<dbReference type="InterPro" id="IPR029058">
    <property type="entry name" value="AB_hydrolase_fold"/>
</dbReference>
<dbReference type="Gene3D" id="3.40.50.1820">
    <property type="entry name" value="alpha/beta hydrolase"/>
    <property type="match status" value="1"/>
</dbReference>
<evidence type="ECO:0000256" key="1">
    <source>
        <dbReference type="ARBA" id="ARBA00010884"/>
    </source>
</evidence>
<dbReference type="PANTHER" id="PTHR10794">
    <property type="entry name" value="ABHYDROLASE DOMAIN-CONTAINING PROTEIN"/>
    <property type="match status" value="1"/>
</dbReference>
<dbReference type="GO" id="GO:0016787">
    <property type="term" value="F:hydrolase activity"/>
    <property type="evidence" value="ECO:0007669"/>
    <property type="project" value="UniProtKB-KW"/>
</dbReference>
<sequence length="341" mass="38783">MQIIDMNAGLPSGAERRVEPFDPPFWLRPGIIQTALASQSFRKRGPNPMIDAAEDVILDCEDGVRLKGSHSRNPDNRALFIFLHGWEGSQDSTYVVSCGRYMYQRGASVFRLNYRDHGGSHDLNKGLFFSTRFNEVYNAVQQAARLSEGAPVYIVGFSLGGNFALRIARSLRDLTIDRLQRIYAISPVVDPWGAAPLVDANPLYRRYFLKKMKTSLARKQSLFPDRYDFNDMLRERRVLGITEKLLPAYSKYARMEDYFNAYRVDPSDLARIPVPVDIITARDDGMIPERDVQRLTLSPGSRMIIHDHGGHNGFFQSLLGPTWYDEHIGKDVFQTDGKQVT</sequence>
<dbReference type="EMBL" id="BSNJ01000007">
    <property type="protein sequence ID" value="GLQ21869.1"/>
    <property type="molecule type" value="Genomic_DNA"/>
</dbReference>
<dbReference type="Proteomes" id="UP001161390">
    <property type="component" value="Unassembled WGS sequence"/>
</dbReference>
<comment type="similarity">
    <text evidence="1">Belongs to the AB hydrolase superfamily. AB hydrolase 4 family.</text>
</comment>
<proteinExistence type="inferred from homology"/>
<dbReference type="PANTHER" id="PTHR10794:SF63">
    <property type="entry name" value="ALPHA_BETA HYDROLASE 1, ISOFORM A"/>
    <property type="match status" value="1"/>
</dbReference>
<gene>
    <name evidence="3" type="ORF">GCM10007854_28240</name>
</gene>
<keyword evidence="3" id="KW-0378">Hydrolase</keyword>
<reference evidence="3" key="1">
    <citation type="journal article" date="2014" name="Int. J. Syst. Evol. Microbiol.">
        <title>Complete genome of a new Firmicutes species belonging to the dominant human colonic microbiota ('Ruminococcus bicirculans') reveals two chromosomes and a selective capacity to utilize plant glucans.</title>
        <authorList>
            <consortium name="NISC Comparative Sequencing Program"/>
            <person name="Wegmann U."/>
            <person name="Louis P."/>
            <person name="Goesmann A."/>
            <person name="Henrissat B."/>
            <person name="Duncan S.H."/>
            <person name="Flint H.J."/>
        </authorList>
    </citation>
    <scope>NUCLEOTIDE SEQUENCE</scope>
    <source>
        <strain evidence="3">NBRC 108216</strain>
    </source>
</reference>
<evidence type="ECO:0000313" key="4">
    <source>
        <dbReference type="Proteomes" id="UP001161390"/>
    </source>
</evidence>
<evidence type="ECO:0000259" key="2">
    <source>
        <dbReference type="Pfam" id="PF12697"/>
    </source>
</evidence>
<protein>
    <submittedName>
        <fullName evidence="3">Hydrolase</fullName>
    </submittedName>
</protein>
<dbReference type="SUPFAM" id="SSF53474">
    <property type="entry name" value="alpha/beta-Hydrolases"/>
    <property type="match status" value="1"/>
</dbReference>
<dbReference type="InterPro" id="IPR012020">
    <property type="entry name" value="ABHD4"/>
</dbReference>
<dbReference type="RefSeq" id="WP_284373876.1">
    <property type="nucleotide sequence ID" value="NZ_BSNJ01000007.1"/>
</dbReference>